<dbReference type="Pfam" id="PF01042">
    <property type="entry name" value="Ribonuc_L-PSP"/>
    <property type="match status" value="1"/>
</dbReference>
<dbReference type="InterPro" id="IPR006175">
    <property type="entry name" value="YjgF/YER057c/UK114"/>
</dbReference>
<reference evidence="1" key="1">
    <citation type="submission" date="2009-06" db="EMBL/GenBank/DDBJ databases">
        <title>Complete sequence of Dickeya dadantii Ech703.</title>
        <authorList>
            <consortium name="US DOE Joint Genome Institute"/>
            <person name="Lucas S."/>
            <person name="Copeland A."/>
            <person name="Lapidus A."/>
            <person name="Glavina del Rio T."/>
            <person name="Dalin E."/>
            <person name="Tice H."/>
            <person name="Bruce D."/>
            <person name="Goodwin L."/>
            <person name="Pitluck S."/>
            <person name="Chertkov O."/>
            <person name="Brettin T."/>
            <person name="Detter J.C."/>
            <person name="Han C."/>
            <person name="Larimer F."/>
            <person name="Land M."/>
            <person name="Hauser L."/>
            <person name="Kyrpides N."/>
            <person name="Mikhailova N."/>
            <person name="Balakrishnan V."/>
            <person name="Glasner J."/>
            <person name="Perna N.T."/>
        </authorList>
    </citation>
    <scope>NUCLEOTIDE SEQUENCE [LARGE SCALE GENOMIC DNA]</scope>
    <source>
        <strain evidence="1">Ech703</strain>
    </source>
</reference>
<dbReference type="KEGG" id="dda:Dd703_2015"/>
<dbReference type="STRING" id="579405.Dd703_2015"/>
<gene>
    <name evidence="1" type="ordered locus">Dd703_2015</name>
</gene>
<accession>C6C614</accession>
<protein>
    <submittedName>
        <fullName evidence="1">Endoribonuclease L-PSP</fullName>
    </submittedName>
</protein>
<dbReference type="AlphaFoldDB" id="C6C614"/>
<keyword evidence="2" id="KW-1185">Reference proteome</keyword>
<dbReference type="eggNOG" id="COG0251">
    <property type="taxonomic scope" value="Bacteria"/>
</dbReference>
<organism evidence="1 2">
    <name type="scientific">Musicola paradisiaca (strain Ech703)</name>
    <name type="common">Dickeya paradisiaca</name>
    <name type="synonym">Dickeya dadantii</name>
    <dbReference type="NCBI Taxonomy" id="579405"/>
    <lineage>
        <taxon>Bacteria</taxon>
        <taxon>Pseudomonadati</taxon>
        <taxon>Pseudomonadota</taxon>
        <taxon>Gammaproteobacteria</taxon>
        <taxon>Enterobacterales</taxon>
        <taxon>Pectobacteriaceae</taxon>
        <taxon>Musicola</taxon>
    </lineage>
</organism>
<dbReference type="Gene3D" id="3.30.1330.40">
    <property type="entry name" value="RutC-like"/>
    <property type="match status" value="1"/>
</dbReference>
<evidence type="ECO:0000313" key="2">
    <source>
        <dbReference type="Proteomes" id="UP000002734"/>
    </source>
</evidence>
<evidence type="ECO:0000313" key="1">
    <source>
        <dbReference type="EMBL" id="ACS85805.1"/>
    </source>
</evidence>
<sequence length="116" mass="12595">MMPITRINPEARWSDAVIYNGTLYYTSVPENLEEDARAQTENALAALDAILHQAGTDKSRLLDVTLFLADAADFAAMNAAWDAWVVAGSAPVRCTVQATLMNPRFKVEIKAIAAIA</sequence>
<dbReference type="InterPro" id="IPR035959">
    <property type="entry name" value="RutC-like_sf"/>
</dbReference>
<proteinExistence type="predicted"/>
<dbReference type="Proteomes" id="UP000002734">
    <property type="component" value="Chromosome"/>
</dbReference>
<dbReference type="PANTHER" id="PTHR47328:SF1">
    <property type="entry name" value="RUTC FAMILY PROTEIN YOAB"/>
    <property type="match status" value="1"/>
</dbReference>
<name>C6C614_MUSP7</name>
<dbReference type="SUPFAM" id="SSF55298">
    <property type="entry name" value="YjgF-like"/>
    <property type="match status" value="1"/>
</dbReference>
<dbReference type="EMBL" id="CP001654">
    <property type="protein sequence ID" value="ACS85805.1"/>
    <property type="molecule type" value="Genomic_DNA"/>
</dbReference>
<dbReference type="PANTHER" id="PTHR47328">
    <property type="match status" value="1"/>
</dbReference>
<dbReference type="HOGENOM" id="CLU_100715_6_1_6"/>
<dbReference type="InterPro" id="IPR035709">
    <property type="entry name" value="YoaB-like"/>
</dbReference>